<dbReference type="InterPro" id="IPR036390">
    <property type="entry name" value="WH_DNA-bd_sf"/>
</dbReference>
<keyword evidence="3 6" id="KW-0238">DNA-binding</keyword>
<dbReference type="PANTHER" id="PTHR30537:SF72">
    <property type="entry name" value="LYSR FAMILY TRANSCRIPTIONAL REGULATOR"/>
    <property type="match status" value="1"/>
</dbReference>
<keyword evidence="7" id="KW-1185">Reference proteome</keyword>
<dbReference type="InterPro" id="IPR036388">
    <property type="entry name" value="WH-like_DNA-bd_sf"/>
</dbReference>
<comment type="caution">
    <text evidence="6">The sequence shown here is derived from an EMBL/GenBank/DDBJ whole genome shotgun (WGS) entry which is preliminary data.</text>
</comment>
<dbReference type="FunFam" id="1.10.10.10:FF:000001">
    <property type="entry name" value="LysR family transcriptional regulator"/>
    <property type="match status" value="1"/>
</dbReference>
<dbReference type="SUPFAM" id="SSF46785">
    <property type="entry name" value="Winged helix' DNA-binding domain"/>
    <property type="match status" value="1"/>
</dbReference>
<gene>
    <name evidence="6" type="ORF">BC777_2334</name>
</gene>
<dbReference type="GO" id="GO:0003700">
    <property type="term" value="F:DNA-binding transcription factor activity"/>
    <property type="evidence" value="ECO:0007669"/>
    <property type="project" value="InterPro"/>
</dbReference>
<dbReference type="InterPro" id="IPR000847">
    <property type="entry name" value="LysR_HTH_N"/>
</dbReference>
<sequence length="298" mass="33775">MDRLDAMQLFVRIVERRSFTAAAHDTGTPRSTVTEVIQQMEQRLGVQLLHRTTRVVRPTLDGQAYYQRCLSILNDIEEADSAFAGAPPKGHLRIEVQGTLARHFLMPGLPDFLSRYPEIEISISERDRWVDLVEEGVDCAVRWGELPDSDLIVRPLGMAKRITCASPRYLENFGEPTSLSDLEIHKMVGIWPMTTGAVLPLDFVVKDEIKNLRPSAQVSVNGPESYRLSTLLGLGLAQMPLFHIDDDLRLGRLCQVLAKYDVPSVPVSLLYPRSRQLSSRVRVFIDWAVRSFQDDRFM</sequence>
<keyword evidence="4" id="KW-0804">Transcription</keyword>
<dbReference type="EMBL" id="PGTY01000002">
    <property type="protein sequence ID" value="PJI85980.1"/>
    <property type="molecule type" value="Genomic_DNA"/>
</dbReference>
<dbReference type="PANTHER" id="PTHR30537">
    <property type="entry name" value="HTH-TYPE TRANSCRIPTIONAL REGULATOR"/>
    <property type="match status" value="1"/>
</dbReference>
<dbReference type="InterPro" id="IPR058163">
    <property type="entry name" value="LysR-type_TF_proteobact-type"/>
</dbReference>
<evidence type="ECO:0000256" key="3">
    <source>
        <dbReference type="ARBA" id="ARBA00023125"/>
    </source>
</evidence>
<evidence type="ECO:0000256" key="1">
    <source>
        <dbReference type="ARBA" id="ARBA00009437"/>
    </source>
</evidence>
<dbReference type="Gene3D" id="3.40.190.290">
    <property type="match status" value="1"/>
</dbReference>
<evidence type="ECO:0000313" key="6">
    <source>
        <dbReference type="EMBL" id="PJI85980.1"/>
    </source>
</evidence>
<dbReference type="Gene3D" id="1.10.10.10">
    <property type="entry name" value="Winged helix-like DNA-binding domain superfamily/Winged helix DNA-binding domain"/>
    <property type="match status" value="1"/>
</dbReference>
<dbReference type="OrthoDB" id="9813056at2"/>
<name>A0A2M8W4Z1_9RHOB</name>
<dbReference type="RefSeq" id="WP_100368316.1">
    <property type="nucleotide sequence ID" value="NZ_PGTY01000002.1"/>
</dbReference>
<comment type="similarity">
    <text evidence="1">Belongs to the LysR transcriptional regulatory family.</text>
</comment>
<proteinExistence type="inferred from homology"/>
<dbReference type="Pfam" id="PF03466">
    <property type="entry name" value="LysR_substrate"/>
    <property type="match status" value="1"/>
</dbReference>
<dbReference type="AlphaFoldDB" id="A0A2M8W4Z1"/>
<evidence type="ECO:0000313" key="7">
    <source>
        <dbReference type="Proteomes" id="UP000228531"/>
    </source>
</evidence>
<dbReference type="Pfam" id="PF00126">
    <property type="entry name" value="HTH_1"/>
    <property type="match status" value="1"/>
</dbReference>
<accession>A0A2M8W4Z1</accession>
<dbReference type="GO" id="GO:0006351">
    <property type="term" value="P:DNA-templated transcription"/>
    <property type="evidence" value="ECO:0007669"/>
    <property type="project" value="TreeGrafter"/>
</dbReference>
<organism evidence="6 7">
    <name type="scientific">Yoonia maricola</name>
    <dbReference type="NCBI Taxonomy" id="420999"/>
    <lineage>
        <taxon>Bacteria</taxon>
        <taxon>Pseudomonadati</taxon>
        <taxon>Pseudomonadota</taxon>
        <taxon>Alphaproteobacteria</taxon>
        <taxon>Rhodobacterales</taxon>
        <taxon>Paracoccaceae</taxon>
        <taxon>Yoonia</taxon>
    </lineage>
</organism>
<dbReference type="Proteomes" id="UP000228531">
    <property type="component" value="Unassembled WGS sequence"/>
</dbReference>
<protein>
    <submittedName>
        <fullName evidence="6">DNA-binding transcriptional LysR family regulator</fullName>
    </submittedName>
</protein>
<dbReference type="CDD" id="cd08472">
    <property type="entry name" value="PBP2_CrgA_like_3"/>
    <property type="match status" value="1"/>
</dbReference>
<reference evidence="6 7" key="1">
    <citation type="submission" date="2017-11" db="EMBL/GenBank/DDBJ databases">
        <title>Genomic Encyclopedia of Archaeal and Bacterial Type Strains, Phase II (KMG-II): From Individual Species to Whole Genera.</title>
        <authorList>
            <person name="Goeker M."/>
        </authorList>
    </citation>
    <scope>NUCLEOTIDE SEQUENCE [LARGE SCALE GENOMIC DNA]</scope>
    <source>
        <strain evidence="6 7">DSM 29128</strain>
    </source>
</reference>
<keyword evidence="2" id="KW-0805">Transcription regulation</keyword>
<evidence type="ECO:0000259" key="5">
    <source>
        <dbReference type="PROSITE" id="PS50931"/>
    </source>
</evidence>
<feature type="domain" description="HTH lysR-type" evidence="5">
    <location>
        <begin position="1"/>
        <end position="59"/>
    </location>
</feature>
<dbReference type="SUPFAM" id="SSF53850">
    <property type="entry name" value="Periplasmic binding protein-like II"/>
    <property type="match status" value="1"/>
</dbReference>
<dbReference type="PROSITE" id="PS50931">
    <property type="entry name" value="HTH_LYSR"/>
    <property type="match status" value="1"/>
</dbReference>
<evidence type="ECO:0000256" key="2">
    <source>
        <dbReference type="ARBA" id="ARBA00023015"/>
    </source>
</evidence>
<dbReference type="GO" id="GO:0043565">
    <property type="term" value="F:sequence-specific DNA binding"/>
    <property type="evidence" value="ECO:0007669"/>
    <property type="project" value="TreeGrafter"/>
</dbReference>
<evidence type="ECO:0000256" key="4">
    <source>
        <dbReference type="ARBA" id="ARBA00023163"/>
    </source>
</evidence>
<dbReference type="InterPro" id="IPR005119">
    <property type="entry name" value="LysR_subst-bd"/>
</dbReference>